<dbReference type="GO" id="GO:0061952">
    <property type="term" value="P:midbody abscission"/>
    <property type="evidence" value="ECO:0007669"/>
    <property type="project" value="UniProtKB-ARBA"/>
</dbReference>
<dbReference type="InterPro" id="IPR013083">
    <property type="entry name" value="Znf_RING/FYVE/PHD"/>
</dbReference>
<gene>
    <name evidence="9" type="ORF">HJG63_013688</name>
</gene>
<protein>
    <recommendedName>
        <fullName evidence="2">phosphatidylinositol-3,5-bisphosphate 3-phosphatase</fullName>
        <ecNumber evidence="2">3.1.3.95</ecNumber>
    </recommendedName>
    <alternativeName>
        <fullName evidence="6">Phosphatidylinositol-3,5-bisphosphate 3-phosphatase</fullName>
    </alternativeName>
</protein>
<dbReference type="PANTHER" id="PTHR39490:SF8">
    <property type="entry name" value="ZINC FINGER FYVE DOMAIN-CONTAINING PROTEIN 21"/>
    <property type="match status" value="1"/>
</dbReference>
<dbReference type="InterPro" id="IPR052113">
    <property type="entry name" value="FYVE-type_Zinc_Finger"/>
</dbReference>
<dbReference type="GO" id="GO:0005829">
    <property type="term" value="C:cytosol"/>
    <property type="evidence" value="ECO:0007669"/>
    <property type="project" value="UniProtKB-ARBA"/>
</dbReference>
<comment type="caution">
    <text evidence="9">The sequence shown here is derived from an EMBL/GenBank/DDBJ whole genome shotgun (WGS) entry which is preliminary data.</text>
</comment>
<keyword evidence="4 7" id="KW-0863">Zinc-finger</keyword>
<keyword evidence="3" id="KW-0479">Metal-binding</keyword>
<sequence length="85" mass="9405">MTRWLPDHLAAHCYACDSAFWLASRKHHCSCGNVFCSSCCNQKVPVPSQQLFEPSRVCKSCYSSLHPTSSSIDLELDKPIAATSN</sequence>
<reference evidence="9 10" key="1">
    <citation type="journal article" date="2020" name="Nature">
        <title>Six reference-quality genomes reveal evolution of bat adaptations.</title>
        <authorList>
            <person name="Jebb D."/>
            <person name="Huang Z."/>
            <person name="Pippel M."/>
            <person name="Hughes G.M."/>
            <person name="Lavrichenko K."/>
            <person name="Devanna P."/>
            <person name="Winkler S."/>
            <person name="Jermiin L.S."/>
            <person name="Skirmuntt E.C."/>
            <person name="Katzourakis A."/>
            <person name="Burkitt-Gray L."/>
            <person name="Ray D.A."/>
            <person name="Sullivan K.A.M."/>
            <person name="Roscito J.G."/>
            <person name="Kirilenko B.M."/>
            <person name="Davalos L.M."/>
            <person name="Corthals A.P."/>
            <person name="Power M.L."/>
            <person name="Jones G."/>
            <person name="Ransome R.D."/>
            <person name="Dechmann D.K.N."/>
            <person name="Locatelli A.G."/>
            <person name="Puechmaille S.J."/>
            <person name="Fedrigo O."/>
            <person name="Jarvis E.D."/>
            <person name="Hiller M."/>
            <person name="Vernes S.C."/>
            <person name="Myers E.W."/>
            <person name="Teeling E.C."/>
        </authorList>
    </citation>
    <scope>NUCLEOTIDE SEQUENCE [LARGE SCALE GENOMIC DNA]</scope>
    <source>
        <strain evidence="9">MRouAeg1</strain>
        <tissue evidence="9">Muscle</tissue>
    </source>
</reference>
<dbReference type="GO" id="GO:0004438">
    <property type="term" value="F:phosphatidylinositol-3-phosphate phosphatase activity"/>
    <property type="evidence" value="ECO:0007669"/>
    <property type="project" value="UniProtKB-ARBA"/>
</dbReference>
<dbReference type="EC" id="3.1.3.95" evidence="2"/>
<organism evidence="9 10">
    <name type="scientific">Rousettus aegyptiacus</name>
    <name type="common">Egyptian fruit bat</name>
    <name type="synonym">Pteropus aegyptiacus</name>
    <dbReference type="NCBI Taxonomy" id="9407"/>
    <lineage>
        <taxon>Eukaryota</taxon>
        <taxon>Metazoa</taxon>
        <taxon>Chordata</taxon>
        <taxon>Craniata</taxon>
        <taxon>Vertebrata</taxon>
        <taxon>Euteleostomi</taxon>
        <taxon>Mammalia</taxon>
        <taxon>Eutheria</taxon>
        <taxon>Laurasiatheria</taxon>
        <taxon>Chiroptera</taxon>
        <taxon>Yinpterochiroptera</taxon>
        <taxon>Pteropodoidea</taxon>
        <taxon>Pteropodidae</taxon>
        <taxon>Rousettinae</taxon>
        <taxon>Rousettus</taxon>
    </lineage>
</organism>
<evidence type="ECO:0000259" key="8">
    <source>
        <dbReference type="PROSITE" id="PS50178"/>
    </source>
</evidence>
<keyword evidence="5" id="KW-0862">Zinc</keyword>
<dbReference type="InterPro" id="IPR011011">
    <property type="entry name" value="Znf_FYVE_PHD"/>
</dbReference>
<dbReference type="Gene3D" id="3.30.40.10">
    <property type="entry name" value="Zinc/RING finger domain, C3HC4 (zinc finger)"/>
    <property type="match status" value="1"/>
</dbReference>
<evidence type="ECO:0000256" key="5">
    <source>
        <dbReference type="ARBA" id="ARBA00022833"/>
    </source>
</evidence>
<dbReference type="GO" id="GO:0060090">
    <property type="term" value="F:molecular adaptor activity"/>
    <property type="evidence" value="ECO:0007669"/>
    <property type="project" value="UniProtKB-ARBA"/>
</dbReference>
<evidence type="ECO:0000256" key="7">
    <source>
        <dbReference type="PROSITE-ProRule" id="PRU00091"/>
    </source>
</evidence>
<dbReference type="EMBL" id="JACASE010000005">
    <property type="protein sequence ID" value="KAF6466505.1"/>
    <property type="molecule type" value="Genomic_DNA"/>
</dbReference>
<proteinExistence type="inferred from homology"/>
<accession>A0A7J8H3J3</accession>
<dbReference type="PANTHER" id="PTHR39490">
    <property type="entry name" value="ARRESTIN DOMAIN-CONTAINING PROTEIN D"/>
    <property type="match status" value="1"/>
</dbReference>
<evidence type="ECO:0000256" key="4">
    <source>
        <dbReference type="ARBA" id="ARBA00022771"/>
    </source>
</evidence>
<evidence type="ECO:0000313" key="10">
    <source>
        <dbReference type="Proteomes" id="UP000593571"/>
    </source>
</evidence>
<dbReference type="SUPFAM" id="SSF57903">
    <property type="entry name" value="FYVE/PHD zinc finger"/>
    <property type="match status" value="1"/>
</dbReference>
<feature type="domain" description="FYVE-type" evidence="8">
    <location>
        <begin position="7"/>
        <end position="66"/>
    </location>
</feature>
<dbReference type="GO" id="GO:0006661">
    <property type="term" value="P:phosphatidylinositol biosynthetic process"/>
    <property type="evidence" value="ECO:0007669"/>
    <property type="project" value="UniProtKB-ARBA"/>
</dbReference>
<keyword evidence="10" id="KW-1185">Reference proteome</keyword>
<evidence type="ECO:0000256" key="6">
    <source>
        <dbReference type="ARBA" id="ARBA00032571"/>
    </source>
</evidence>
<dbReference type="Proteomes" id="UP000593571">
    <property type="component" value="Unassembled WGS sequence"/>
</dbReference>
<dbReference type="InterPro" id="IPR000306">
    <property type="entry name" value="Znf_FYVE"/>
</dbReference>
<name>A0A7J8H3J3_ROUAE</name>
<dbReference type="GO" id="GO:0046856">
    <property type="term" value="P:phosphatidylinositol dephosphorylation"/>
    <property type="evidence" value="ECO:0007669"/>
    <property type="project" value="UniProtKB-ARBA"/>
</dbReference>
<evidence type="ECO:0000256" key="3">
    <source>
        <dbReference type="ARBA" id="ARBA00022723"/>
    </source>
</evidence>
<evidence type="ECO:0000256" key="2">
    <source>
        <dbReference type="ARBA" id="ARBA00012903"/>
    </source>
</evidence>
<dbReference type="GO" id="GO:0019903">
    <property type="term" value="F:protein phosphatase binding"/>
    <property type="evidence" value="ECO:0007669"/>
    <property type="project" value="UniProtKB-ARBA"/>
</dbReference>
<dbReference type="GO" id="GO:0016020">
    <property type="term" value="C:membrane"/>
    <property type="evidence" value="ECO:0007669"/>
    <property type="project" value="UniProtKB-ARBA"/>
</dbReference>
<dbReference type="FunFam" id="3.30.40.10:FF:000073">
    <property type="entry name" value="myotubularin-related protein 4 isoform X2"/>
    <property type="match status" value="1"/>
</dbReference>
<dbReference type="Pfam" id="PF01363">
    <property type="entry name" value="FYVE"/>
    <property type="match status" value="1"/>
</dbReference>
<dbReference type="InterPro" id="IPR017455">
    <property type="entry name" value="Znf_FYVE-rel"/>
</dbReference>
<dbReference type="AlphaFoldDB" id="A0A7J8H3J3"/>
<evidence type="ECO:0000313" key="9">
    <source>
        <dbReference type="EMBL" id="KAF6466505.1"/>
    </source>
</evidence>
<dbReference type="GO" id="GO:0008270">
    <property type="term" value="F:zinc ion binding"/>
    <property type="evidence" value="ECO:0007669"/>
    <property type="project" value="UniProtKB-KW"/>
</dbReference>
<dbReference type="GO" id="GO:0052629">
    <property type="term" value="F:phosphatidylinositol-3,5-bisphosphate 3-phosphatase activity"/>
    <property type="evidence" value="ECO:0007669"/>
    <property type="project" value="UniProtKB-EC"/>
</dbReference>
<dbReference type="PROSITE" id="PS50178">
    <property type="entry name" value="ZF_FYVE"/>
    <property type="match status" value="1"/>
</dbReference>
<comment type="similarity">
    <text evidence="1">Belongs to the protein-tyrosine phosphatase family. Non-receptor class myotubularin subfamily.</text>
</comment>
<evidence type="ECO:0000256" key="1">
    <source>
        <dbReference type="ARBA" id="ARBA00007471"/>
    </source>
</evidence>
<dbReference type="GO" id="GO:0004722">
    <property type="term" value="F:protein serine/threonine phosphatase activity"/>
    <property type="evidence" value="ECO:0007669"/>
    <property type="project" value="UniProtKB-ARBA"/>
</dbReference>
<dbReference type="SMART" id="SM00064">
    <property type="entry name" value="FYVE"/>
    <property type="match status" value="1"/>
</dbReference>